<keyword evidence="1" id="KW-0805">Transcription regulation</keyword>
<evidence type="ECO:0000256" key="1">
    <source>
        <dbReference type="ARBA" id="ARBA00023015"/>
    </source>
</evidence>
<evidence type="ECO:0000256" key="2">
    <source>
        <dbReference type="ARBA" id="ARBA00023125"/>
    </source>
</evidence>
<feature type="region of interest" description="Disordered" evidence="5">
    <location>
        <begin position="1"/>
        <end position="23"/>
    </location>
</feature>
<dbReference type="GO" id="GO:0003700">
    <property type="term" value="F:DNA-binding transcription factor activity"/>
    <property type="evidence" value="ECO:0007669"/>
    <property type="project" value="TreeGrafter"/>
</dbReference>
<protein>
    <submittedName>
        <fullName evidence="7">TetR/AcrR family transcriptional regulator</fullName>
    </submittedName>
</protein>
<dbReference type="AlphaFoldDB" id="A0A4S2H9I0"/>
<evidence type="ECO:0000256" key="4">
    <source>
        <dbReference type="PROSITE-ProRule" id="PRU00335"/>
    </source>
</evidence>
<accession>A0A4S2H9I0</accession>
<dbReference type="Proteomes" id="UP000305451">
    <property type="component" value="Unassembled WGS sequence"/>
</dbReference>
<evidence type="ECO:0000313" key="8">
    <source>
        <dbReference type="Proteomes" id="UP000305451"/>
    </source>
</evidence>
<dbReference type="InterPro" id="IPR050109">
    <property type="entry name" value="HTH-type_TetR-like_transc_reg"/>
</dbReference>
<evidence type="ECO:0000256" key="3">
    <source>
        <dbReference type="ARBA" id="ARBA00023163"/>
    </source>
</evidence>
<dbReference type="PANTHER" id="PTHR30055">
    <property type="entry name" value="HTH-TYPE TRANSCRIPTIONAL REGULATOR RUTR"/>
    <property type="match status" value="1"/>
</dbReference>
<dbReference type="PROSITE" id="PS50977">
    <property type="entry name" value="HTH_TETR_2"/>
    <property type="match status" value="1"/>
</dbReference>
<dbReference type="SUPFAM" id="SSF48498">
    <property type="entry name" value="Tetracyclin repressor-like, C-terminal domain"/>
    <property type="match status" value="1"/>
</dbReference>
<feature type="DNA-binding region" description="H-T-H motif" evidence="4">
    <location>
        <begin position="43"/>
        <end position="62"/>
    </location>
</feature>
<dbReference type="OrthoDB" id="9805134at2"/>
<dbReference type="Gene3D" id="1.10.357.10">
    <property type="entry name" value="Tetracycline Repressor, domain 2"/>
    <property type="match status" value="1"/>
</dbReference>
<evidence type="ECO:0000256" key="5">
    <source>
        <dbReference type="SAM" id="MobiDB-lite"/>
    </source>
</evidence>
<feature type="domain" description="HTH tetR-type" evidence="6">
    <location>
        <begin position="21"/>
        <end position="80"/>
    </location>
</feature>
<gene>
    <name evidence="7" type="ORF">E5162_12910</name>
</gene>
<dbReference type="InterPro" id="IPR009057">
    <property type="entry name" value="Homeodomain-like_sf"/>
</dbReference>
<dbReference type="SUPFAM" id="SSF46689">
    <property type="entry name" value="Homeodomain-like"/>
    <property type="match status" value="1"/>
</dbReference>
<keyword evidence="2 4" id="KW-0238">DNA-binding</keyword>
<dbReference type="GO" id="GO:0000976">
    <property type="term" value="F:transcription cis-regulatory region binding"/>
    <property type="evidence" value="ECO:0007669"/>
    <property type="project" value="TreeGrafter"/>
</dbReference>
<sequence>MTSPPVAHPTGAAPRVRPRGRESRERLIDAARSVLIGGEGHAEMSEIAARAGVSAGLAYHHFGSKDGLVSAVVEDFYARYDRTANATYRGESWPQREIQRVRASVRFLVEDPFTATLFGPLGRSTPVVNAEASCMARLVERGSQNIARGQADGDLPRQVDPHLAAAFVLGGLRQSVGAALLMEIRPDPERLAGAIWILIAQSLGLREGSKS</sequence>
<evidence type="ECO:0000313" key="7">
    <source>
        <dbReference type="EMBL" id="TGY92527.1"/>
    </source>
</evidence>
<dbReference type="EMBL" id="SRXV01000003">
    <property type="protein sequence ID" value="TGY92527.1"/>
    <property type="molecule type" value="Genomic_DNA"/>
</dbReference>
<keyword evidence="8" id="KW-1185">Reference proteome</keyword>
<reference evidence="7 8" key="1">
    <citation type="journal article" date="2013" name="Int. J. Syst. Evol. Microbiol.">
        <title>Marinicauda pacifica gen. nov., sp. nov., a prosthecate alphaproteobacterium of the family Hyphomonadaceae isolated from deep seawater.</title>
        <authorList>
            <person name="Zhang X.Y."/>
            <person name="Li G.W."/>
            <person name="Wang C.S."/>
            <person name="Zhang Y.J."/>
            <person name="Xu X.W."/>
            <person name="Li H."/>
            <person name="Liu A."/>
            <person name="Liu C."/>
            <person name="Xie B.B."/>
            <person name="Qin Q.L."/>
            <person name="Xu Z."/>
            <person name="Chen X.L."/>
            <person name="Zhou B.C."/>
            <person name="Zhang Y.Z."/>
        </authorList>
    </citation>
    <scope>NUCLEOTIDE SEQUENCE [LARGE SCALE GENOMIC DNA]</scope>
    <source>
        <strain evidence="7 8">P-1 km-3</strain>
    </source>
</reference>
<dbReference type="PANTHER" id="PTHR30055:SF234">
    <property type="entry name" value="HTH-TYPE TRANSCRIPTIONAL REGULATOR BETI"/>
    <property type="match status" value="1"/>
</dbReference>
<name>A0A4S2H9I0_9PROT</name>
<proteinExistence type="predicted"/>
<dbReference type="Pfam" id="PF00440">
    <property type="entry name" value="TetR_N"/>
    <property type="match status" value="1"/>
</dbReference>
<dbReference type="InterPro" id="IPR001647">
    <property type="entry name" value="HTH_TetR"/>
</dbReference>
<comment type="caution">
    <text evidence="7">The sequence shown here is derived from an EMBL/GenBank/DDBJ whole genome shotgun (WGS) entry which is preliminary data.</text>
</comment>
<evidence type="ECO:0000259" key="6">
    <source>
        <dbReference type="PROSITE" id="PS50977"/>
    </source>
</evidence>
<organism evidence="7 8">
    <name type="scientific">Marinicauda pacifica</name>
    <dbReference type="NCBI Taxonomy" id="1133559"/>
    <lineage>
        <taxon>Bacteria</taxon>
        <taxon>Pseudomonadati</taxon>
        <taxon>Pseudomonadota</taxon>
        <taxon>Alphaproteobacteria</taxon>
        <taxon>Maricaulales</taxon>
        <taxon>Maricaulaceae</taxon>
        <taxon>Marinicauda</taxon>
    </lineage>
</organism>
<dbReference type="InterPro" id="IPR036271">
    <property type="entry name" value="Tet_transcr_reg_TetR-rel_C_sf"/>
</dbReference>
<keyword evidence="3" id="KW-0804">Transcription</keyword>
<dbReference type="RefSeq" id="WP_135945662.1">
    <property type="nucleotide sequence ID" value="NZ_BMEI01000003.1"/>
</dbReference>